<dbReference type="InterPro" id="IPR027417">
    <property type="entry name" value="P-loop_NTPase"/>
</dbReference>
<keyword evidence="3" id="KW-1185">Reference proteome</keyword>
<dbReference type="EMBL" id="JAIWYP010000008">
    <property type="protein sequence ID" value="KAH3780972.1"/>
    <property type="molecule type" value="Genomic_DNA"/>
</dbReference>
<name>A0A9D4EIH0_DREPO</name>
<dbReference type="PANTHER" id="PTHR46312">
    <property type="entry name" value="NACHT DOMAIN-CONTAINING PROTEIN"/>
    <property type="match status" value="1"/>
</dbReference>
<gene>
    <name evidence="2" type="ORF">DPMN_158797</name>
</gene>
<reference evidence="2" key="1">
    <citation type="journal article" date="2019" name="bioRxiv">
        <title>The Genome of the Zebra Mussel, Dreissena polymorpha: A Resource for Invasive Species Research.</title>
        <authorList>
            <person name="McCartney M.A."/>
            <person name="Auch B."/>
            <person name="Kono T."/>
            <person name="Mallez S."/>
            <person name="Zhang Y."/>
            <person name="Obille A."/>
            <person name="Becker A."/>
            <person name="Abrahante J.E."/>
            <person name="Garbe J."/>
            <person name="Badalamenti J.P."/>
            <person name="Herman A."/>
            <person name="Mangelson H."/>
            <person name="Liachko I."/>
            <person name="Sullivan S."/>
            <person name="Sone E.D."/>
            <person name="Koren S."/>
            <person name="Silverstein K.A.T."/>
            <person name="Beckman K.B."/>
            <person name="Gohl D.M."/>
        </authorList>
    </citation>
    <scope>NUCLEOTIDE SEQUENCE</scope>
    <source>
        <strain evidence="2">Duluth1</strain>
        <tissue evidence="2">Whole animal</tissue>
    </source>
</reference>
<sequence>MKAYYNITLSHVSTSPLNYWDQARLDDIYMPPNLQLMINKKGSFKKTDRQITDYENVFLNRSKLNKHMFIQGEAGSGKPTFLAKLVMDWCCINTTKSFDTSQTETTHNTVADLRVRRTHFFEDLTILNDYIFVFNITLSDSVEQIYILEMIKQQIIDSLYVKDVREDAYTLLNVIMERERCLVLLDGLDEWTGQGGHYLPTLAASYRQCDVLITTRPWKLTELKISDSKIDILLQLEGVNEPFDVSKRLLACVDESKTSNDVENKQSEFESYIYNNGLYEQLVSPMMLSLIVQLWVKHIEIKSSKCELYSLLQDSLLKKANGETGEFQQPPFRCFKWTQYIEPNIEHVDRLAEGAFNLLFSDKRNNSLMFSSVELKKYNLDKKERLDFSLKSGILSATRKVSTLRSSSSFYQHEHARISRCLSHRPQ</sequence>
<accession>A0A9D4EIH0</accession>
<dbReference type="AlphaFoldDB" id="A0A9D4EIH0"/>
<evidence type="ECO:0000259" key="1">
    <source>
        <dbReference type="Pfam" id="PF05729"/>
    </source>
</evidence>
<evidence type="ECO:0000313" key="2">
    <source>
        <dbReference type="EMBL" id="KAH3780972.1"/>
    </source>
</evidence>
<comment type="caution">
    <text evidence="2">The sequence shown here is derived from an EMBL/GenBank/DDBJ whole genome shotgun (WGS) entry which is preliminary data.</text>
</comment>
<evidence type="ECO:0000313" key="3">
    <source>
        <dbReference type="Proteomes" id="UP000828390"/>
    </source>
</evidence>
<dbReference type="Gene3D" id="3.40.50.300">
    <property type="entry name" value="P-loop containing nucleotide triphosphate hydrolases"/>
    <property type="match status" value="1"/>
</dbReference>
<feature type="domain" description="NACHT" evidence="1">
    <location>
        <begin position="68"/>
        <end position="240"/>
    </location>
</feature>
<dbReference type="SUPFAM" id="SSF52540">
    <property type="entry name" value="P-loop containing nucleoside triphosphate hydrolases"/>
    <property type="match status" value="1"/>
</dbReference>
<dbReference type="InterPro" id="IPR007111">
    <property type="entry name" value="NACHT_NTPase"/>
</dbReference>
<dbReference type="PANTHER" id="PTHR46312:SF2">
    <property type="entry name" value="NUCLEOTIDE-BINDING OLIGOMERIZATION DOMAIN-CONTAINING PROTEIN 2-LIKE"/>
    <property type="match status" value="1"/>
</dbReference>
<protein>
    <recommendedName>
        <fullName evidence="1">NACHT domain-containing protein</fullName>
    </recommendedName>
</protein>
<dbReference type="Pfam" id="PF05729">
    <property type="entry name" value="NACHT"/>
    <property type="match status" value="1"/>
</dbReference>
<proteinExistence type="predicted"/>
<reference evidence="2" key="2">
    <citation type="submission" date="2020-11" db="EMBL/GenBank/DDBJ databases">
        <authorList>
            <person name="McCartney M.A."/>
            <person name="Auch B."/>
            <person name="Kono T."/>
            <person name="Mallez S."/>
            <person name="Becker A."/>
            <person name="Gohl D.M."/>
            <person name="Silverstein K.A.T."/>
            <person name="Koren S."/>
            <person name="Bechman K.B."/>
            <person name="Herman A."/>
            <person name="Abrahante J.E."/>
            <person name="Garbe J."/>
        </authorList>
    </citation>
    <scope>NUCLEOTIDE SEQUENCE</scope>
    <source>
        <strain evidence="2">Duluth1</strain>
        <tissue evidence="2">Whole animal</tissue>
    </source>
</reference>
<dbReference type="Proteomes" id="UP000828390">
    <property type="component" value="Unassembled WGS sequence"/>
</dbReference>
<organism evidence="2 3">
    <name type="scientific">Dreissena polymorpha</name>
    <name type="common">Zebra mussel</name>
    <name type="synonym">Mytilus polymorpha</name>
    <dbReference type="NCBI Taxonomy" id="45954"/>
    <lineage>
        <taxon>Eukaryota</taxon>
        <taxon>Metazoa</taxon>
        <taxon>Spiralia</taxon>
        <taxon>Lophotrochozoa</taxon>
        <taxon>Mollusca</taxon>
        <taxon>Bivalvia</taxon>
        <taxon>Autobranchia</taxon>
        <taxon>Heteroconchia</taxon>
        <taxon>Euheterodonta</taxon>
        <taxon>Imparidentia</taxon>
        <taxon>Neoheterodontei</taxon>
        <taxon>Myida</taxon>
        <taxon>Dreissenoidea</taxon>
        <taxon>Dreissenidae</taxon>
        <taxon>Dreissena</taxon>
    </lineage>
</organism>